<protein>
    <recommendedName>
        <fullName evidence="1">RNase H type-1 domain-containing protein</fullName>
    </recommendedName>
</protein>
<evidence type="ECO:0000259" key="1">
    <source>
        <dbReference type="Pfam" id="PF13456"/>
    </source>
</evidence>
<dbReference type="CDD" id="cd09279">
    <property type="entry name" value="RNase_HI_like"/>
    <property type="match status" value="1"/>
</dbReference>
<organism evidence="2 3">
    <name type="scientific">Punica granatum</name>
    <name type="common">Pomegranate</name>
    <dbReference type="NCBI Taxonomy" id="22663"/>
    <lineage>
        <taxon>Eukaryota</taxon>
        <taxon>Viridiplantae</taxon>
        <taxon>Streptophyta</taxon>
        <taxon>Embryophyta</taxon>
        <taxon>Tracheophyta</taxon>
        <taxon>Spermatophyta</taxon>
        <taxon>Magnoliopsida</taxon>
        <taxon>eudicotyledons</taxon>
        <taxon>Gunneridae</taxon>
        <taxon>Pentapetalae</taxon>
        <taxon>rosids</taxon>
        <taxon>malvids</taxon>
        <taxon>Myrtales</taxon>
        <taxon>Lythraceae</taxon>
        <taxon>Punica</taxon>
    </lineage>
</organism>
<evidence type="ECO:0000313" key="2">
    <source>
        <dbReference type="EMBL" id="OWM68120.1"/>
    </source>
</evidence>
<dbReference type="GO" id="GO:0003676">
    <property type="term" value="F:nucleic acid binding"/>
    <property type="evidence" value="ECO:0007669"/>
    <property type="project" value="InterPro"/>
</dbReference>
<name>A0A218W725_PUNGR</name>
<dbReference type="InterPro" id="IPR036397">
    <property type="entry name" value="RNaseH_sf"/>
</dbReference>
<gene>
    <name evidence="2" type="ORF">CDL15_Pgr016320</name>
</gene>
<dbReference type="AlphaFoldDB" id="A0A218W725"/>
<dbReference type="GO" id="GO:0004523">
    <property type="term" value="F:RNA-DNA hybrid ribonuclease activity"/>
    <property type="evidence" value="ECO:0007669"/>
    <property type="project" value="InterPro"/>
</dbReference>
<dbReference type="InterPro" id="IPR002156">
    <property type="entry name" value="RNaseH_domain"/>
</dbReference>
<comment type="caution">
    <text evidence="2">The sequence shown here is derived from an EMBL/GenBank/DDBJ whole genome shotgun (WGS) entry which is preliminary data.</text>
</comment>
<accession>A0A218W725</accession>
<dbReference type="Pfam" id="PF13456">
    <property type="entry name" value="RVT_3"/>
    <property type="match status" value="1"/>
</dbReference>
<dbReference type="PANTHER" id="PTHR48475:SF2">
    <property type="entry name" value="RIBONUCLEASE H"/>
    <property type="match status" value="1"/>
</dbReference>
<reference evidence="3" key="1">
    <citation type="journal article" date="2017" name="Plant J.">
        <title>The pomegranate (Punica granatum L.) genome and the genomics of punicalagin biosynthesis.</title>
        <authorList>
            <person name="Qin G."/>
            <person name="Xu C."/>
            <person name="Ming R."/>
            <person name="Tang H."/>
            <person name="Guyot R."/>
            <person name="Kramer E.M."/>
            <person name="Hu Y."/>
            <person name="Yi X."/>
            <person name="Qi Y."/>
            <person name="Xu X."/>
            <person name="Gao Z."/>
            <person name="Pan H."/>
            <person name="Jian J."/>
            <person name="Tian Y."/>
            <person name="Yue Z."/>
            <person name="Xu Y."/>
        </authorList>
    </citation>
    <scope>NUCLEOTIDE SEQUENCE [LARGE SCALE GENOMIC DNA]</scope>
    <source>
        <strain evidence="3">cv. Dabenzi</strain>
    </source>
</reference>
<evidence type="ECO:0000313" key="3">
    <source>
        <dbReference type="Proteomes" id="UP000197138"/>
    </source>
</evidence>
<proteinExistence type="predicted"/>
<dbReference type="Gene3D" id="3.30.420.10">
    <property type="entry name" value="Ribonuclease H-like superfamily/Ribonuclease H"/>
    <property type="match status" value="1"/>
</dbReference>
<dbReference type="InterPro" id="IPR012337">
    <property type="entry name" value="RNaseH-like_sf"/>
</dbReference>
<dbReference type="PANTHER" id="PTHR48475">
    <property type="entry name" value="RIBONUCLEASE H"/>
    <property type="match status" value="1"/>
</dbReference>
<sequence length="134" mass="15286">MVDLWTLYVDGATNKYGTGVGFVLICPNKLVTEYSLSFKFQATNNVAAEYEVLITGLELQKQMGAEKLDVYSDSMLMVSQVNGKYADRDESLFKYLEKVKKMMGAFKEICVRQVLEPITCTLTCWQSWQVRDQP</sequence>
<dbReference type="EMBL" id="MTKT01005171">
    <property type="protein sequence ID" value="OWM68120.1"/>
    <property type="molecule type" value="Genomic_DNA"/>
</dbReference>
<feature type="domain" description="RNase H type-1" evidence="1">
    <location>
        <begin position="10"/>
        <end position="110"/>
    </location>
</feature>
<dbReference type="SUPFAM" id="SSF53098">
    <property type="entry name" value="Ribonuclease H-like"/>
    <property type="match status" value="1"/>
</dbReference>
<dbReference type="Proteomes" id="UP000197138">
    <property type="component" value="Unassembled WGS sequence"/>
</dbReference>